<evidence type="ECO:0000313" key="7">
    <source>
        <dbReference type="Proteomes" id="UP000230423"/>
    </source>
</evidence>
<dbReference type="SUPFAM" id="SSF56672">
    <property type="entry name" value="DNA/RNA polymerases"/>
    <property type="match status" value="1"/>
</dbReference>
<evidence type="ECO:0000256" key="2">
    <source>
        <dbReference type="ARBA" id="ARBA00023268"/>
    </source>
</evidence>
<dbReference type="Pfam" id="PF17921">
    <property type="entry name" value="Integrase_H2C2"/>
    <property type="match status" value="1"/>
</dbReference>
<evidence type="ECO:0000259" key="4">
    <source>
        <dbReference type="Pfam" id="PF17919"/>
    </source>
</evidence>
<dbReference type="EMBL" id="KZ346479">
    <property type="protein sequence ID" value="PIO69892.1"/>
    <property type="molecule type" value="Genomic_DNA"/>
</dbReference>
<proteinExistence type="predicted"/>
<keyword evidence="2" id="KW-0511">Multifunctional enzyme</keyword>
<feature type="domain" description="Integrase zinc-binding" evidence="5">
    <location>
        <begin position="352"/>
        <end position="406"/>
    </location>
</feature>
<organism evidence="6 7">
    <name type="scientific">Teladorsagia circumcincta</name>
    <name type="common">Brown stomach worm</name>
    <name type="synonym">Ostertagia circumcincta</name>
    <dbReference type="NCBI Taxonomy" id="45464"/>
    <lineage>
        <taxon>Eukaryota</taxon>
        <taxon>Metazoa</taxon>
        <taxon>Ecdysozoa</taxon>
        <taxon>Nematoda</taxon>
        <taxon>Chromadorea</taxon>
        <taxon>Rhabditida</taxon>
        <taxon>Rhabditina</taxon>
        <taxon>Rhabditomorpha</taxon>
        <taxon>Strongyloidea</taxon>
        <taxon>Trichostrongylidae</taxon>
        <taxon>Teladorsagia</taxon>
    </lineage>
</organism>
<dbReference type="PANTHER" id="PTHR37984">
    <property type="entry name" value="PROTEIN CBG26694"/>
    <property type="match status" value="1"/>
</dbReference>
<dbReference type="FunFam" id="3.30.70.270:FF:000020">
    <property type="entry name" value="Transposon Tf2-6 polyprotein-like Protein"/>
    <property type="match status" value="1"/>
</dbReference>
<dbReference type="InterPro" id="IPR043128">
    <property type="entry name" value="Rev_trsase/Diguanyl_cyclase"/>
</dbReference>
<evidence type="ECO:0000259" key="5">
    <source>
        <dbReference type="Pfam" id="PF17921"/>
    </source>
</evidence>
<name>A0A2G9UJH7_TELCI</name>
<sequence>MEEHTANLEALFERIHEFGFRVRIEKCSFLMPQIRHLGNIIDANGRHPDPAKTEVIKKMPPPKDIGQLRSFLGLLDYYGAFVEEMRQLRAPLDKLLKKDVPYKWSSDCQQAFNRAKEVLSSELLLTHYDPFKEIVVAADASEYGIGAVISHRFPDGTEKPIYHACRILTAAEKNYGQVEKEGLALVFAARKFHRYLHGRHFRLLTDHKPLLAIYGSKEGIPVYTANRLQRWSLIMMNHNFTIEYRTTSNFGQADALSRLIADQPTPQEDVVIAEINVDAMYLFADASTKLPVTADTVTEETLKDPQLKEVLQCVQAGKWPRKPKNCLLRFSSMRNNLTTHGGCLIFGDRIVIPKSLQDTVLADLHDGHPGMSRMKMLARYYCYWTHIDKEIENKVKSCIRCQENSKNPCQPDTTTSDQFDLPLLPLAAETPVMEHNRELTEERSQGQRDDEPPSTTRQPRTRRPPVRLQINPRKKTYTSCVYLRGEVLDP</sequence>
<keyword evidence="7" id="KW-1185">Reference proteome</keyword>
<gene>
    <name evidence="6" type="ORF">TELCIR_08274</name>
</gene>
<accession>A0A2G9UJH7</accession>
<protein>
    <recommendedName>
        <fullName evidence="1">RNA-directed DNA polymerase</fullName>
        <ecNumber evidence="1">2.7.7.49</ecNumber>
    </recommendedName>
</protein>
<feature type="region of interest" description="Disordered" evidence="3">
    <location>
        <begin position="437"/>
        <end position="470"/>
    </location>
</feature>
<feature type="domain" description="Reverse transcriptase/retrotransposon-derived protein RNase H-like" evidence="4">
    <location>
        <begin position="104"/>
        <end position="202"/>
    </location>
</feature>
<dbReference type="PANTHER" id="PTHR37984:SF5">
    <property type="entry name" value="PROTEIN NYNRIN-LIKE"/>
    <property type="match status" value="1"/>
</dbReference>
<dbReference type="FunFam" id="1.10.340.70:FF:000003">
    <property type="entry name" value="Protein CBG25708"/>
    <property type="match status" value="1"/>
</dbReference>
<reference evidence="6 7" key="1">
    <citation type="submission" date="2015-09" db="EMBL/GenBank/DDBJ databases">
        <title>Draft genome of the parasitic nematode Teladorsagia circumcincta isolate WARC Sus (inbred).</title>
        <authorList>
            <person name="Mitreva M."/>
        </authorList>
    </citation>
    <scope>NUCLEOTIDE SEQUENCE [LARGE SCALE GENOMIC DNA]</scope>
    <source>
        <strain evidence="6 7">S</strain>
    </source>
</reference>
<dbReference type="EC" id="2.7.7.49" evidence="1"/>
<evidence type="ECO:0000313" key="6">
    <source>
        <dbReference type="EMBL" id="PIO69892.1"/>
    </source>
</evidence>
<dbReference type="InterPro" id="IPR043502">
    <property type="entry name" value="DNA/RNA_pol_sf"/>
</dbReference>
<dbReference type="CDD" id="cd09274">
    <property type="entry name" value="RNase_HI_RT_Ty3"/>
    <property type="match status" value="1"/>
</dbReference>
<evidence type="ECO:0000256" key="1">
    <source>
        <dbReference type="ARBA" id="ARBA00012493"/>
    </source>
</evidence>
<dbReference type="Gene3D" id="3.30.70.270">
    <property type="match status" value="2"/>
</dbReference>
<evidence type="ECO:0000256" key="3">
    <source>
        <dbReference type="SAM" id="MobiDB-lite"/>
    </source>
</evidence>
<dbReference type="AlphaFoldDB" id="A0A2G9UJH7"/>
<dbReference type="InterPro" id="IPR041588">
    <property type="entry name" value="Integrase_H2C2"/>
</dbReference>
<feature type="compositionally biased region" description="Basic and acidic residues" evidence="3">
    <location>
        <begin position="437"/>
        <end position="451"/>
    </location>
</feature>
<dbReference type="Pfam" id="PF17919">
    <property type="entry name" value="RT_RNaseH_2"/>
    <property type="match status" value="1"/>
</dbReference>
<dbReference type="Gene3D" id="1.10.340.70">
    <property type="match status" value="1"/>
</dbReference>
<dbReference type="OrthoDB" id="5850908at2759"/>
<dbReference type="GO" id="GO:0003964">
    <property type="term" value="F:RNA-directed DNA polymerase activity"/>
    <property type="evidence" value="ECO:0007669"/>
    <property type="project" value="UniProtKB-EC"/>
</dbReference>
<dbReference type="InterPro" id="IPR041577">
    <property type="entry name" value="RT_RNaseH_2"/>
</dbReference>
<dbReference type="Proteomes" id="UP000230423">
    <property type="component" value="Unassembled WGS sequence"/>
</dbReference>
<dbReference type="InterPro" id="IPR050951">
    <property type="entry name" value="Retrovirus_Pol_polyprotein"/>
</dbReference>